<comment type="subunit">
    <text evidence="9">The complex comprises the extracytoplasmic solute receptor protein and the two transmembrane proteins.</text>
</comment>
<dbReference type="InterPro" id="IPR007387">
    <property type="entry name" value="TRAP_DctQ"/>
</dbReference>
<evidence type="ECO:0000259" key="10">
    <source>
        <dbReference type="Pfam" id="PF04290"/>
    </source>
</evidence>
<evidence type="ECO:0000256" key="3">
    <source>
        <dbReference type="ARBA" id="ARBA00022475"/>
    </source>
</evidence>
<protein>
    <recommendedName>
        <fullName evidence="9">TRAP transporter small permease protein</fullName>
    </recommendedName>
</protein>
<dbReference type="GO" id="GO:0005886">
    <property type="term" value="C:plasma membrane"/>
    <property type="evidence" value="ECO:0007669"/>
    <property type="project" value="UniProtKB-SubCell"/>
</dbReference>
<dbReference type="RefSeq" id="WP_213161482.1">
    <property type="nucleotide sequence ID" value="NZ_CP058214.1"/>
</dbReference>
<reference evidence="11 12" key="1">
    <citation type="submission" date="2020-06" db="EMBL/GenBank/DDBJ databases">
        <title>Genome sequence of 2 isolates from Red Sea Mangroves.</title>
        <authorList>
            <person name="Sefrji F."/>
            <person name="Michoud G."/>
            <person name="Merlino G."/>
            <person name="Daffonchio D."/>
        </authorList>
    </citation>
    <scope>NUCLEOTIDE SEQUENCE [LARGE SCALE GENOMIC DNA]</scope>
    <source>
        <strain evidence="11 12">R1DC25</strain>
    </source>
</reference>
<keyword evidence="6 9" id="KW-1133">Transmembrane helix</keyword>
<dbReference type="GO" id="GO:0022857">
    <property type="term" value="F:transmembrane transporter activity"/>
    <property type="evidence" value="ECO:0007669"/>
    <property type="project" value="UniProtKB-UniRule"/>
</dbReference>
<feature type="transmembrane region" description="Helical" evidence="9">
    <location>
        <begin position="88"/>
        <end position="111"/>
    </location>
</feature>
<dbReference type="KEGG" id="kmn:HW532_16305"/>
<evidence type="ECO:0000256" key="1">
    <source>
        <dbReference type="ARBA" id="ARBA00004429"/>
    </source>
</evidence>
<comment type="function">
    <text evidence="9">Part of the tripartite ATP-independent periplasmic (TRAP) transport system.</text>
</comment>
<dbReference type="AlphaFoldDB" id="A0A7S8HCY1"/>
<evidence type="ECO:0000256" key="6">
    <source>
        <dbReference type="ARBA" id="ARBA00022989"/>
    </source>
</evidence>
<dbReference type="InterPro" id="IPR055348">
    <property type="entry name" value="DctQ"/>
</dbReference>
<comment type="subcellular location">
    <subcellularLocation>
        <location evidence="1 9">Cell inner membrane</location>
        <topology evidence="1 9">Multi-pass membrane protein</topology>
    </subcellularLocation>
</comment>
<keyword evidence="7 9" id="KW-0472">Membrane</keyword>
<keyword evidence="4 9" id="KW-0997">Cell inner membrane</keyword>
<evidence type="ECO:0000256" key="5">
    <source>
        <dbReference type="ARBA" id="ARBA00022692"/>
    </source>
</evidence>
<evidence type="ECO:0000256" key="4">
    <source>
        <dbReference type="ARBA" id="ARBA00022519"/>
    </source>
</evidence>
<dbReference type="EMBL" id="CP058214">
    <property type="protein sequence ID" value="QPC44116.1"/>
    <property type="molecule type" value="Genomic_DNA"/>
</dbReference>
<accession>A0A7S8HCY1</accession>
<gene>
    <name evidence="11" type="ORF">HW532_16305</name>
</gene>
<comment type="similarity">
    <text evidence="8 9">Belongs to the TRAP transporter small permease family.</text>
</comment>
<evidence type="ECO:0000313" key="11">
    <source>
        <dbReference type="EMBL" id="QPC44116.1"/>
    </source>
</evidence>
<sequence>MTRLLDAVDGISGIAGAIAMAMLAVLVGSMIFEVVARYVFGAPTIWAFDISYMLNGSIFLMGAAYALKADAHVRIDFLSSRLPERVQRIVNAAVYALVLAPVFAIFSYIGIEKTVKAYRTAEVEMVSPWAPLMWPFYAALAAGLLVMTLQLLAEAARFALGHKSPGSTEHELEDTEAL</sequence>
<evidence type="ECO:0000256" key="8">
    <source>
        <dbReference type="ARBA" id="ARBA00038436"/>
    </source>
</evidence>
<evidence type="ECO:0000256" key="9">
    <source>
        <dbReference type="RuleBase" id="RU369079"/>
    </source>
</evidence>
<feature type="domain" description="Tripartite ATP-independent periplasmic transporters DctQ component" evidence="10">
    <location>
        <begin position="26"/>
        <end position="157"/>
    </location>
</feature>
<feature type="transmembrane region" description="Helical" evidence="9">
    <location>
        <begin position="12"/>
        <end position="32"/>
    </location>
</feature>
<keyword evidence="2 9" id="KW-0813">Transport</keyword>
<keyword evidence="3" id="KW-1003">Cell membrane</keyword>
<evidence type="ECO:0000313" key="12">
    <source>
        <dbReference type="Proteomes" id="UP000593594"/>
    </source>
</evidence>
<dbReference type="Pfam" id="PF04290">
    <property type="entry name" value="DctQ"/>
    <property type="match status" value="1"/>
</dbReference>
<feature type="transmembrane region" description="Helical" evidence="9">
    <location>
        <begin position="44"/>
        <end position="67"/>
    </location>
</feature>
<evidence type="ECO:0000256" key="2">
    <source>
        <dbReference type="ARBA" id="ARBA00022448"/>
    </source>
</evidence>
<keyword evidence="5 9" id="KW-0812">Transmembrane</keyword>
<proteinExistence type="inferred from homology"/>
<organism evidence="11 12">
    <name type="scientific">Kaustia mangrovi</name>
    <dbReference type="NCBI Taxonomy" id="2593653"/>
    <lineage>
        <taxon>Bacteria</taxon>
        <taxon>Pseudomonadati</taxon>
        <taxon>Pseudomonadota</taxon>
        <taxon>Alphaproteobacteria</taxon>
        <taxon>Hyphomicrobiales</taxon>
        <taxon>Parvibaculaceae</taxon>
        <taxon>Kaustia</taxon>
    </lineage>
</organism>
<dbReference type="Proteomes" id="UP000593594">
    <property type="component" value="Chromosome"/>
</dbReference>
<feature type="transmembrane region" description="Helical" evidence="9">
    <location>
        <begin position="131"/>
        <end position="153"/>
    </location>
</feature>
<name>A0A7S8HCY1_9HYPH</name>
<keyword evidence="12" id="KW-1185">Reference proteome</keyword>
<dbReference type="PANTHER" id="PTHR35011">
    <property type="entry name" value="2,3-DIKETO-L-GULONATE TRAP TRANSPORTER SMALL PERMEASE PROTEIN YIAM"/>
    <property type="match status" value="1"/>
</dbReference>
<evidence type="ECO:0000256" key="7">
    <source>
        <dbReference type="ARBA" id="ARBA00023136"/>
    </source>
</evidence>